<dbReference type="InterPro" id="IPR045122">
    <property type="entry name" value="Csc1-like"/>
</dbReference>
<dbReference type="PANTHER" id="PTHR13018">
    <property type="entry name" value="PROBABLE MEMBRANE PROTEIN DUF221-RELATED"/>
    <property type="match status" value="1"/>
</dbReference>
<keyword evidence="3" id="KW-0813">Transport</keyword>
<feature type="transmembrane region" description="Helical" evidence="8">
    <location>
        <begin position="691"/>
        <end position="709"/>
    </location>
</feature>
<feature type="transmembrane region" description="Helical" evidence="8">
    <location>
        <begin position="123"/>
        <end position="142"/>
    </location>
</feature>
<dbReference type="Pfam" id="PF02714">
    <property type="entry name" value="RSN1_7TM"/>
    <property type="match status" value="1"/>
</dbReference>
<evidence type="ECO:0000256" key="4">
    <source>
        <dbReference type="ARBA" id="ARBA00022692"/>
    </source>
</evidence>
<evidence type="ECO:0000259" key="9">
    <source>
        <dbReference type="Pfam" id="PF02714"/>
    </source>
</evidence>
<feature type="transmembrane region" description="Helical" evidence="8">
    <location>
        <begin position="530"/>
        <end position="551"/>
    </location>
</feature>
<keyword evidence="4 8" id="KW-0812">Transmembrane</keyword>
<evidence type="ECO:0000313" key="12">
    <source>
        <dbReference type="EMBL" id="KIM43634.1"/>
    </source>
</evidence>
<feature type="region of interest" description="Disordered" evidence="7">
    <location>
        <begin position="953"/>
        <end position="1024"/>
    </location>
</feature>
<feature type="transmembrane region" description="Helical" evidence="8">
    <location>
        <begin position="579"/>
        <end position="606"/>
    </location>
</feature>
<dbReference type="HOGENOM" id="CLU_002458_3_0_1"/>
<evidence type="ECO:0000256" key="8">
    <source>
        <dbReference type="SAM" id="Phobius"/>
    </source>
</evidence>
<comment type="subcellular location">
    <subcellularLocation>
        <location evidence="1">Membrane</location>
        <topology evidence="1">Multi-pass membrane protein</topology>
    </subcellularLocation>
</comment>
<evidence type="ECO:0000256" key="3">
    <source>
        <dbReference type="ARBA" id="ARBA00022448"/>
    </source>
</evidence>
<feature type="compositionally biased region" description="Acidic residues" evidence="7">
    <location>
        <begin position="953"/>
        <end position="965"/>
    </location>
</feature>
<feature type="compositionally biased region" description="Polar residues" evidence="7">
    <location>
        <begin position="970"/>
        <end position="984"/>
    </location>
</feature>
<protein>
    <recommendedName>
        <fullName evidence="14">CSC1/OSCA1-like 7TM region domain-containing protein</fullName>
    </recommendedName>
</protein>
<dbReference type="InterPro" id="IPR027815">
    <property type="entry name" value="CSC1/OSCA1-like_cyt"/>
</dbReference>
<evidence type="ECO:0000256" key="6">
    <source>
        <dbReference type="ARBA" id="ARBA00023136"/>
    </source>
</evidence>
<feature type="transmembrane region" description="Helical" evidence="8">
    <location>
        <begin position="652"/>
        <end position="670"/>
    </location>
</feature>
<dbReference type="Pfam" id="PF13967">
    <property type="entry name" value="RSN1_TM"/>
    <property type="match status" value="1"/>
</dbReference>
<feature type="domain" description="CSC1/OSCA1-like cytosolic" evidence="11">
    <location>
        <begin position="236"/>
        <end position="424"/>
    </location>
</feature>
<evidence type="ECO:0008006" key="14">
    <source>
        <dbReference type="Google" id="ProtNLM"/>
    </source>
</evidence>
<proteinExistence type="inferred from homology"/>
<feature type="transmembrane region" description="Helical" evidence="8">
    <location>
        <begin position="39"/>
        <end position="58"/>
    </location>
</feature>
<dbReference type="Proteomes" id="UP000053424">
    <property type="component" value="Unassembled WGS sequence"/>
</dbReference>
<evidence type="ECO:0000256" key="7">
    <source>
        <dbReference type="SAM" id="MobiDB-lite"/>
    </source>
</evidence>
<keyword evidence="5 8" id="KW-1133">Transmembrane helix</keyword>
<dbReference type="STRING" id="686832.A0A0C3CHM5"/>
<dbReference type="PANTHER" id="PTHR13018:SF5">
    <property type="entry name" value="RE44586P"/>
    <property type="match status" value="1"/>
</dbReference>
<feature type="region of interest" description="Disordered" evidence="7">
    <location>
        <begin position="872"/>
        <end position="936"/>
    </location>
</feature>
<dbReference type="InterPro" id="IPR003864">
    <property type="entry name" value="CSC1/OSCA1-like_7TM"/>
</dbReference>
<feature type="transmembrane region" description="Helical" evidence="8">
    <location>
        <begin position="193"/>
        <end position="213"/>
    </location>
</feature>
<sequence length="1024" mass="116391">MASSIFGALFVALLGDEDGDGDHKLPPGSPPTLKFEGPWFTTQLTISVTIGVTSFLLFSYCRTRWPLLLAPRTKLKGFSPHEAHAHQAFFGWIMPTIRTSEFTVLQIVGLDAAVLLNFFKMSFYLFSVCSMSAIGILMPINWKHNKDIDDDDDWPGDGSEDWPTIRLTSFSDPPSNHTIPPDWLDLISDANSYLSVHLLFTYLFTGLALYFIYKNYRRFIRSRQLFSLELVHSIPARTVLVTNLPNHLQGERPLAEYFENMEMAVESVTVCREVGTLKTLLDQRTTALLALERAWVSYVGNPSTVEEYDPEGNGVPLLVDTDIEGGQSTHNRLVVPHRQRPSIRPGWFKPKVDALEYLEAQFKEADEKVKKKRRLGKFKPTGAAFVTFEKMSSAQTAVQLAHAPNPNQVITYPAPEPRDIVWSNMAPSHANIQFRDVFVLATMALLLFFWFFPITALASLLSYEEIKKAMPWLGRLIDSNDQIRAIVQNSLPSMAMITLNAFLPFMLEALTYVQGYRARSWVEFSLLKKYFLFLLINVVFIFLLATTYWQLVRDLAESPAKVPEKLALSLQAGRARHFFLSYVILQGIGIMPLQLLNLGVIIPRFFYRAFYTRTPRDYAELNAPPMINYGVVYPQAILMFVITMLYSVVQPLIVIFGAIYFGVGYVVYKYKLLFVFYKPYESQGQAWPITFIRLIWGVVIFLLFMIGIFTLRKSYILSFLLLPLLAGTVAWSWYVDKSLKPLSKYVALSSVFEVQRGEETADVLRLRAGHPVTWSQSNLNRRRYAQNDDTLYVAPEDERTDYSQPPMANWYSGVLNTGKRRYGHPALNGVLPEPWLPLKKGQTLVNSDRNGTRPHKDIGDQAVVLTLRKRYSVARNRPGRQQSQDGRRESIVAGPSSREAPTAGAQVDPTAVIDPWQDVRPEMRRNGSQTLSHRMSYDHASGVIMLPDHDWLEEEEDDDSEEQDYGTENGLEQSVTESMINEETASSPASPSPAQPLSRLSRYGTYFHHPERRRQTVPGAFPVR</sequence>
<evidence type="ECO:0000256" key="2">
    <source>
        <dbReference type="ARBA" id="ARBA00007779"/>
    </source>
</evidence>
<evidence type="ECO:0000259" key="11">
    <source>
        <dbReference type="Pfam" id="PF14703"/>
    </source>
</evidence>
<dbReference type="GO" id="GO:0005886">
    <property type="term" value="C:plasma membrane"/>
    <property type="evidence" value="ECO:0007669"/>
    <property type="project" value="TreeGrafter"/>
</dbReference>
<feature type="transmembrane region" description="Helical" evidence="8">
    <location>
        <begin position="437"/>
        <end position="463"/>
    </location>
</feature>
<evidence type="ECO:0000256" key="1">
    <source>
        <dbReference type="ARBA" id="ARBA00004141"/>
    </source>
</evidence>
<keyword evidence="6 8" id="KW-0472">Membrane</keyword>
<gene>
    <name evidence="12" type="ORF">M413DRAFT_443555</name>
</gene>
<feature type="domain" description="CSC1/OSCA1-like N-terminal transmembrane" evidence="10">
    <location>
        <begin position="40"/>
        <end position="214"/>
    </location>
</feature>
<comment type="similarity">
    <text evidence="2">Belongs to the CSC1 (TC 1.A.17) family.</text>
</comment>
<organism evidence="12 13">
    <name type="scientific">Hebeloma cylindrosporum</name>
    <dbReference type="NCBI Taxonomy" id="76867"/>
    <lineage>
        <taxon>Eukaryota</taxon>
        <taxon>Fungi</taxon>
        <taxon>Dikarya</taxon>
        <taxon>Basidiomycota</taxon>
        <taxon>Agaricomycotina</taxon>
        <taxon>Agaricomycetes</taxon>
        <taxon>Agaricomycetidae</taxon>
        <taxon>Agaricales</taxon>
        <taxon>Agaricineae</taxon>
        <taxon>Hymenogastraceae</taxon>
        <taxon>Hebeloma</taxon>
    </lineage>
</organism>
<name>A0A0C3CHM5_HEBCY</name>
<dbReference type="EMBL" id="KN831775">
    <property type="protein sequence ID" value="KIM43634.1"/>
    <property type="molecule type" value="Genomic_DNA"/>
</dbReference>
<feature type="transmembrane region" description="Helical" evidence="8">
    <location>
        <begin position="715"/>
        <end position="735"/>
    </location>
</feature>
<dbReference type="AlphaFoldDB" id="A0A0C3CHM5"/>
<evidence type="ECO:0000313" key="13">
    <source>
        <dbReference type="Proteomes" id="UP000053424"/>
    </source>
</evidence>
<dbReference type="OrthoDB" id="1689567at2759"/>
<dbReference type="Pfam" id="PF14703">
    <property type="entry name" value="PHM7_cyt"/>
    <property type="match status" value="1"/>
</dbReference>
<reference evidence="12 13" key="1">
    <citation type="submission" date="2014-04" db="EMBL/GenBank/DDBJ databases">
        <authorList>
            <consortium name="DOE Joint Genome Institute"/>
            <person name="Kuo A."/>
            <person name="Gay G."/>
            <person name="Dore J."/>
            <person name="Kohler A."/>
            <person name="Nagy L.G."/>
            <person name="Floudas D."/>
            <person name="Copeland A."/>
            <person name="Barry K.W."/>
            <person name="Cichocki N."/>
            <person name="Veneault-Fourrey C."/>
            <person name="LaButti K."/>
            <person name="Lindquist E.A."/>
            <person name="Lipzen A."/>
            <person name="Lundell T."/>
            <person name="Morin E."/>
            <person name="Murat C."/>
            <person name="Sun H."/>
            <person name="Tunlid A."/>
            <person name="Henrissat B."/>
            <person name="Grigoriev I.V."/>
            <person name="Hibbett D.S."/>
            <person name="Martin F."/>
            <person name="Nordberg H.P."/>
            <person name="Cantor M.N."/>
            <person name="Hua S.X."/>
        </authorList>
    </citation>
    <scope>NUCLEOTIDE SEQUENCE [LARGE SCALE GENOMIC DNA]</scope>
    <source>
        <strain evidence="13">h7</strain>
    </source>
</reference>
<evidence type="ECO:0000259" key="10">
    <source>
        <dbReference type="Pfam" id="PF13967"/>
    </source>
</evidence>
<dbReference type="InterPro" id="IPR032880">
    <property type="entry name" value="CSC1/OSCA1-like_N"/>
</dbReference>
<reference evidence="13" key="2">
    <citation type="submission" date="2015-01" db="EMBL/GenBank/DDBJ databases">
        <title>Evolutionary Origins and Diversification of the Mycorrhizal Mutualists.</title>
        <authorList>
            <consortium name="DOE Joint Genome Institute"/>
            <consortium name="Mycorrhizal Genomics Consortium"/>
            <person name="Kohler A."/>
            <person name="Kuo A."/>
            <person name="Nagy L.G."/>
            <person name="Floudas D."/>
            <person name="Copeland A."/>
            <person name="Barry K.W."/>
            <person name="Cichocki N."/>
            <person name="Veneault-Fourrey C."/>
            <person name="LaButti K."/>
            <person name="Lindquist E.A."/>
            <person name="Lipzen A."/>
            <person name="Lundell T."/>
            <person name="Morin E."/>
            <person name="Murat C."/>
            <person name="Riley R."/>
            <person name="Ohm R."/>
            <person name="Sun H."/>
            <person name="Tunlid A."/>
            <person name="Henrissat B."/>
            <person name="Grigoriev I.V."/>
            <person name="Hibbett D.S."/>
            <person name="Martin F."/>
        </authorList>
    </citation>
    <scope>NUCLEOTIDE SEQUENCE [LARGE SCALE GENOMIC DNA]</scope>
    <source>
        <strain evidence="13">h7</strain>
    </source>
</reference>
<feature type="transmembrane region" description="Helical" evidence="8">
    <location>
        <begin position="491"/>
        <end position="510"/>
    </location>
</feature>
<accession>A0A0C3CHM5</accession>
<evidence type="ECO:0000256" key="5">
    <source>
        <dbReference type="ARBA" id="ARBA00022989"/>
    </source>
</evidence>
<feature type="domain" description="CSC1/OSCA1-like 7TM region" evidence="9">
    <location>
        <begin position="435"/>
        <end position="709"/>
    </location>
</feature>
<dbReference type="GO" id="GO:0005227">
    <property type="term" value="F:calcium-activated cation channel activity"/>
    <property type="evidence" value="ECO:0007669"/>
    <property type="project" value="InterPro"/>
</dbReference>
<keyword evidence="13" id="KW-1185">Reference proteome</keyword>